<organism evidence="2">
    <name type="scientific">marine sediment metagenome</name>
    <dbReference type="NCBI Taxonomy" id="412755"/>
    <lineage>
        <taxon>unclassified sequences</taxon>
        <taxon>metagenomes</taxon>
        <taxon>ecological metagenomes</taxon>
    </lineage>
</organism>
<dbReference type="GO" id="GO:0048038">
    <property type="term" value="F:quinone binding"/>
    <property type="evidence" value="ECO:0007669"/>
    <property type="project" value="InterPro"/>
</dbReference>
<dbReference type="InterPro" id="IPR029014">
    <property type="entry name" value="NiFe-Hase_large"/>
</dbReference>
<dbReference type="SUPFAM" id="SSF56762">
    <property type="entry name" value="HydB/Nqo4-like"/>
    <property type="match status" value="1"/>
</dbReference>
<dbReference type="HAMAP" id="MF_01358">
    <property type="entry name" value="NDH1_NuoD"/>
    <property type="match status" value="1"/>
</dbReference>
<comment type="caution">
    <text evidence="2">The sequence shown here is derived from an EMBL/GenBank/DDBJ whole genome shotgun (WGS) entry which is preliminary data.</text>
</comment>
<dbReference type="InterPro" id="IPR022885">
    <property type="entry name" value="NDH1_su_D/H"/>
</dbReference>
<evidence type="ECO:0000313" key="2">
    <source>
        <dbReference type="EMBL" id="KKM06100.1"/>
    </source>
</evidence>
<feature type="domain" description="NADH-quinone oxidoreductase subunit D" evidence="1">
    <location>
        <begin position="294"/>
        <end position="369"/>
    </location>
</feature>
<protein>
    <recommendedName>
        <fullName evidence="1">NADH-quinone oxidoreductase subunit D domain-containing protein</fullName>
    </recommendedName>
</protein>
<sequence length="369" mass="42557">MTKKLETKLVSVNFGPQHPAMHGVLYIKAELDGEVIVEVEPNIGYLHRSMEKIFENRYYNQSIAIVDRADYIGPMFNETVIALTIEKLLGVTVPERAEFLRVIAMELNRIASHGFFWGNFGQDIGCFFTTFLWFWREREMIYDLLEEISGYRMHHNYMRVGGVNKDAPEGWLDKVGAFCDEMEKRVEVYENLLSYNEIFLARTKNIGKMTKQWCIDWGITGPLLRATGFKWDLRKNDPYSIYNQFDFDVPTGTNGDVWDAYKIRMEEIKESIKIVRQAIEKIPEGPVRAKLPMKVKPPKGEAYCRIEGARGELGCYIVSQGENKPYRMKLRAPSFINLASLQDILKGQMIADFVAIIGVYDPVMGEVDR</sequence>
<dbReference type="AlphaFoldDB" id="A0A0F9H4X6"/>
<dbReference type="EMBL" id="LAZR01016073">
    <property type="protein sequence ID" value="KKM06100.1"/>
    <property type="molecule type" value="Genomic_DNA"/>
</dbReference>
<dbReference type="NCBIfam" id="NF004739">
    <property type="entry name" value="PRK06075.1"/>
    <property type="match status" value="1"/>
</dbReference>
<dbReference type="InterPro" id="IPR001135">
    <property type="entry name" value="NADH_Q_OxRdtase_suD"/>
</dbReference>
<dbReference type="PANTHER" id="PTHR11993:SF10">
    <property type="entry name" value="NADH DEHYDROGENASE [UBIQUINONE] IRON-SULFUR PROTEIN 2, MITOCHONDRIAL"/>
    <property type="match status" value="1"/>
</dbReference>
<reference evidence="2" key="1">
    <citation type="journal article" date="2015" name="Nature">
        <title>Complex archaea that bridge the gap between prokaryotes and eukaryotes.</title>
        <authorList>
            <person name="Spang A."/>
            <person name="Saw J.H."/>
            <person name="Jorgensen S.L."/>
            <person name="Zaremba-Niedzwiedzka K."/>
            <person name="Martijn J."/>
            <person name="Lind A.E."/>
            <person name="van Eijk R."/>
            <person name="Schleper C."/>
            <person name="Guy L."/>
            <person name="Ettema T.J."/>
        </authorList>
    </citation>
    <scope>NUCLEOTIDE SEQUENCE</scope>
</reference>
<proteinExistence type="inferred from homology"/>
<dbReference type="GO" id="GO:0051287">
    <property type="term" value="F:NAD binding"/>
    <property type="evidence" value="ECO:0007669"/>
    <property type="project" value="InterPro"/>
</dbReference>
<dbReference type="PANTHER" id="PTHR11993">
    <property type="entry name" value="NADH-UBIQUINONE OXIDOREDUCTASE 49 KDA SUBUNIT"/>
    <property type="match status" value="1"/>
</dbReference>
<evidence type="ECO:0000259" key="1">
    <source>
        <dbReference type="Pfam" id="PF00346"/>
    </source>
</evidence>
<dbReference type="Pfam" id="PF00346">
    <property type="entry name" value="Complex1_49kDa"/>
    <property type="match status" value="2"/>
</dbReference>
<name>A0A0F9H4X6_9ZZZZ</name>
<dbReference type="Gene3D" id="1.10.645.10">
    <property type="entry name" value="Cytochrome-c3 Hydrogenase, chain B"/>
    <property type="match status" value="1"/>
</dbReference>
<accession>A0A0F9H4X6</accession>
<feature type="domain" description="NADH-quinone oxidoreductase subunit D" evidence="1">
    <location>
        <begin position="123"/>
        <end position="290"/>
    </location>
</feature>
<dbReference type="GO" id="GO:0016651">
    <property type="term" value="F:oxidoreductase activity, acting on NAD(P)H"/>
    <property type="evidence" value="ECO:0007669"/>
    <property type="project" value="InterPro"/>
</dbReference>
<gene>
    <name evidence="2" type="ORF">LCGC14_1747390</name>
</gene>